<reference evidence="1" key="1">
    <citation type="submission" date="2021-06" db="EMBL/GenBank/DDBJ databases">
        <authorList>
            <person name="Kallberg Y."/>
            <person name="Tangrot J."/>
            <person name="Rosling A."/>
        </authorList>
    </citation>
    <scope>NUCLEOTIDE SEQUENCE</scope>
    <source>
        <strain evidence="1">CL356</strain>
    </source>
</reference>
<sequence>MSTSQMACLIEPDKRITGIQPPNANTFHNYGHRSILETPDNSETSTGSGGRLVASFPQTIVETAVLEVIVSFVTRFETHAVEPQRRAKLNIKVFEEITLVSSIAFNDEYAPTVELAKFTEYASDLRRLFYRSNPHTYLTYLEEVAEADLKKLTAPAILKSNPFFIMRHNEQAKD</sequence>
<evidence type="ECO:0000313" key="2">
    <source>
        <dbReference type="Proteomes" id="UP000789525"/>
    </source>
</evidence>
<dbReference type="EMBL" id="CAJVPT010033491">
    <property type="protein sequence ID" value="CAG8705007.1"/>
    <property type="molecule type" value="Genomic_DNA"/>
</dbReference>
<organism evidence="1 2">
    <name type="scientific">Acaulospora colombiana</name>
    <dbReference type="NCBI Taxonomy" id="27376"/>
    <lineage>
        <taxon>Eukaryota</taxon>
        <taxon>Fungi</taxon>
        <taxon>Fungi incertae sedis</taxon>
        <taxon>Mucoromycota</taxon>
        <taxon>Glomeromycotina</taxon>
        <taxon>Glomeromycetes</taxon>
        <taxon>Diversisporales</taxon>
        <taxon>Acaulosporaceae</taxon>
        <taxon>Acaulospora</taxon>
    </lineage>
</organism>
<keyword evidence="2" id="KW-1185">Reference proteome</keyword>
<proteinExistence type="predicted"/>
<dbReference type="Proteomes" id="UP000789525">
    <property type="component" value="Unassembled WGS sequence"/>
</dbReference>
<evidence type="ECO:0000313" key="1">
    <source>
        <dbReference type="EMBL" id="CAG8705007.1"/>
    </source>
</evidence>
<feature type="non-terminal residue" evidence="1">
    <location>
        <position position="174"/>
    </location>
</feature>
<accession>A0ACA9PDW8</accession>
<gene>
    <name evidence="1" type="ORF">ACOLOM_LOCUS10415</name>
</gene>
<comment type="caution">
    <text evidence="1">The sequence shown here is derived from an EMBL/GenBank/DDBJ whole genome shotgun (WGS) entry which is preliminary data.</text>
</comment>
<protein>
    <submittedName>
        <fullName evidence="1">2206_t:CDS:1</fullName>
    </submittedName>
</protein>
<name>A0ACA9PDW8_9GLOM</name>